<dbReference type="STRING" id="1714016.BA724_05640"/>
<dbReference type="PANTHER" id="PTHR42928:SF5">
    <property type="entry name" value="BLR1237 PROTEIN"/>
    <property type="match status" value="1"/>
</dbReference>
<dbReference type="PANTHER" id="PTHR42928">
    <property type="entry name" value="TRICARBOXYLATE-BINDING PROTEIN"/>
    <property type="match status" value="1"/>
</dbReference>
<sequence>MKKLVMLSMLILSLILGGCSQTQKASSENNEGQANSDFPKKTIQLIVPYASGSSTEMIARVLAKGAEKYIPNGQSIVVVNKPGGAATIGATEVHGAKPDGYTLGMLTVSQLSLQPLFGKTVFTHDSFQPILQATVVPQFLTVKSDAPWKTFDEWLEYVKKNPGKFTYATVGAGSTVHISMEALNAAANVKTKAVHFESGGETVTAVLGGHTQGASLLPQTAKEYVKSGDFRILANLGSYKPEAHQDTPLLKEKGLDAEVDVFTGVVAPKGLPQDVQKLIHDAFKQALDDPSVQEQLKEIDVDPKYAGPEEFQKEITESYNEYGKILKNIGLVE</sequence>
<proteinExistence type="inferred from homology"/>
<feature type="chain" id="PRO_5009191530" description="ABC transporter substrate-binding protein" evidence="2">
    <location>
        <begin position="26"/>
        <end position="333"/>
    </location>
</feature>
<protein>
    <recommendedName>
        <fullName evidence="5">ABC transporter substrate-binding protein</fullName>
    </recommendedName>
</protein>
<dbReference type="InterPro" id="IPR042100">
    <property type="entry name" value="Bug_dom1"/>
</dbReference>
<dbReference type="EMBL" id="MAMP01000021">
    <property type="protein sequence ID" value="OES44758.1"/>
    <property type="molecule type" value="Genomic_DNA"/>
</dbReference>
<evidence type="ECO:0008006" key="5">
    <source>
        <dbReference type="Google" id="ProtNLM"/>
    </source>
</evidence>
<dbReference type="AlphaFoldDB" id="A0A1E7DQ01"/>
<keyword evidence="4" id="KW-1185">Reference proteome</keyword>
<accession>A0A1E7DQ01</accession>
<evidence type="ECO:0000256" key="2">
    <source>
        <dbReference type="SAM" id="SignalP"/>
    </source>
</evidence>
<dbReference type="RefSeq" id="WP_069938381.1">
    <property type="nucleotide sequence ID" value="NZ_MAMP01000021.1"/>
</dbReference>
<dbReference type="Gene3D" id="3.40.190.150">
    <property type="entry name" value="Bordetella uptake gene, domain 1"/>
    <property type="match status" value="1"/>
</dbReference>
<comment type="similarity">
    <text evidence="1">Belongs to the UPF0065 (bug) family.</text>
</comment>
<dbReference type="CDD" id="cd07012">
    <property type="entry name" value="PBP2_Bug_TTT"/>
    <property type="match status" value="1"/>
</dbReference>
<reference evidence="3 4" key="1">
    <citation type="submission" date="2016-06" db="EMBL/GenBank/DDBJ databases">
        <title>Domibacillus iocasae genome sequencing.</title>
        <authorList>
            <person name="Verma A."/>
            <person name="Pal Y."/>
            <person name="Ojha A.K."/>
            <person name="Krishnamurthi S."/>
        </authorList>
    </citation>
    <scope>NUCLEOTIDE SEQUENCE [LARGE SCALE GENOMIC DNA]</scope>
    <source>
        <strain evidence="3 4">DSM 29979</strain>
    </source>
</reference>
<dbReference type="InterPro" id="IPR005064">
    <property type="entry name" value="BUG"/>
</dbReference>
<dbReference type="PIRSF" id="PIRSF017082">
    <property type="entry name" value="YflP"/>
    <property type="match status" value="1"/>
</dbReference>
<dbReference type="SUPFAM" id="SSF53850">
    <property type="entry name" value="Periplasmic binding protein-like II"/>
    <property type="match status" value="1"/>
</dbReference>
<dbReference type="Pfam" id="PF03401">
    <property type="entry name" value="TctC"/>
    <property type="match status" value="1"/>
</dbReference>
<dbReference type="Proteomes" id="UP000095658">
    <property type="component" value="Unassembled WGS sequence"/>
</dbReference>
<organism evidence="3 4">
    <name type="scientific">Domibacillus iocasae</name>
    <dbReference type="NCBI Taxonomy" id="1714016"/>
    <lineage>
        <taxon>Bacteria</taxon>
        <taxon>Bacillati</taxon>
        <taxon>Bacillota</taxon>
        <taxon>Bacilli</taxon>
        <taxon>Bacillales</taxon>
        <taxon>Bacillaceae</taxon>
        <taxon>Domibacillus</taxon>
    </lineage>
</organism>
<dbReference type="PROSITE" id="PS51257">
    <property type="entry name" value="PROKAR_LIPOPROTEIN"/>
    <property type="match status" value="1"/>
</dbReference>
<dbReference type="Gene3D" id="3.40.190.10">
    <property type="entry name" value="Periplasmic binding protein-like II"/>
    <property type="match status" value="1"/>
</dbReference>
<evidence type="ECO:0000256" key="1">
    <source>
        <dbReference type="ARBA" id="ARBA00006987"/>
    </source>
</evidence>
<evidence type="ECO:0000313" key="3">
    <source>
        <dbReference type="EMBL" id="OES44758.1"/>
    </source>
</evidence>
<feature type="signal peptide" evidence="2">
    <location>
        <begin position="1"/>
        <end position="25"/>
    </location>
</feature>
<comment type="caution">
    <text evidence="3">The sequence shown here is derived from an EMBL/GenBank/DDBJ whole genome shotgun (WGS) entry which is preliminary data.</text>
</comment>
<name>A0A1E7DQ01_9BACI</name>
<gene>
    <name evidence="3" type="ORF">BA724_05640</name>
</gene>
<keyword evidence="2" id="KW-0732">Signal</keyword>
<evidence type="ECO:0000313" key="4">
    <source>
        <dbReference type="Proteomes" id="UP000095658"/>
    </source>
</evidence>